<organism evidence="6 7">
    <name type="scientific">Venenivibrio stagnispumantis</name>
    <dbReference type="NCBI Taxonomy" id="407998"/>
    <lineage>
        <taxon>Bacteria</taxon>
        <taxon>Pseudomonadati</taxon>
        <taxon>Aquificota</taxon>
        <taxon>Aquificia</taxon>
        <taxon>Aquificales</taxon>
        <taxon>Hydrogenothermaceae</taxon>
        <taxon>Venenivibrio</taxon>
    </lineage>
</organism>
<evidence type="ECO:0000256" key="3">
    <source>
        <dbReference type="ARBA" id="ARBA00023143"/>
    </source>
</evidence>
<evidence type="ECO:0000313" key="6">
    <source>
        <dbReference type="EMBL" id="SMP00672.1"/>
    </source>
</evidence>
<evidence type="ECO:0000256" key="5">
    <source>
        <dbReference type="NCBIfam" id="TIGR00205"/>
    </source>
</evidence>
<comment type="similarity">
    <text evidence="2 4">Belongs to the FliE family.</text>
</comment>
<dbReference type="EMBL" id="FXTX01000001">
    <property type="protein sequence ID" value="SMP00672.1"/>
    <property type="molecule type" value="Genomic_DNA"/>
</dbReference>
<dbReference type="GO" id="GO:0003774">
    <property type="term" value="F:cytoskeletal motor activity"/>
    <property type="evidence" value="ECO:0007669"/>
    <property type="project" value="InterPro"/>
</dbReference>
<dbReference type="GO" id="GO:0071973">
    <property type="term" value="P:bacterial-type flagellum-dependent cell motility"/>
    <property type="evidence" value="ECO:0007669"/>
    <property type="project" value="InterPro"/>
</dbReference>
<dbReference type="Pfam" id="PF02049">
    <property type="entry name" value="FliE"/>
    <property type="match status" value="1"/>
</dbReference>
<comment type="caution">
    <text evidence="6">The sequence shown here is derived from an EMBL/GenBank/DDBJ whole genome shotgun (WGS) entry which is preliminary data.</text>
</comment>
<dbReference type="RefSeq" id="WP_265133597.1">
    <property type="nucleotide sequence ID" value="NZ_FXTX01000001.1"/>
</dbReference>
<dbReference type="PANTHER" id="PTHR34653:SF1">
    <property type="entry name" value="FLAGELLAR HOOK-BASAL BODY COMPLEX PROTEIN FLIE"/>
    <property type="match status" value="1"/>
</dbReference>
<evidence type="ECO:0000256" key="4">
    <source>
        <dbReference type="HAMAP-Rule" id="MF_00724"/>
    </source>
</evidence>
<evidence type="ECO:0000256" key="2">
    <source>
        <dbReference type="ARBA" id="ARBA00009272"/>
    </source>
</evidence>
<dbReference type="Proteomes" id="UP001157947">
    <property type="component" value="Unassembled WGS sequence"/>
</dbReference>
<dbReference type="GO" id="GO:0009425">
    <property type="term" value="C:bacterial-type flagellum basal body"/>
    <property type="evidence" value="ECO:0007669"/>
    <property type="project" value="UniProtKB-SubCell"/>
</dbReference>
<accession>A0AA45WIK9</accession>
<keyword evidence="3 4" id="KW-0975">Bacterial flagellum</keyword>
<dbReference type="InterPro" id="IPR001624">
    <property type="entry name" value="FliE"/>
</dbReference>
<dbReference type="AlphaFoldDB" id="A0AA45WIK9"/>
<name>A0AA45WIK9_9AQUI</name>
<evidence type="ECO:0000256" key="1">
    <source>
        <dbReference type="ARBA" id="ARBA00004117"/>
    </source>
</evidence>
<keyword evidence="6" id="KW-0966">Cell projection</keyword>
<gene>
    <name evidence="4" type="primary">fliE</name>
    <name evidence="6" type="ORF">SAMN06264868_101144</name>
</gene>
<evidence type="ECO:0000313" key="7">
    <source>
        <dbReference type="Proteomes" id="UP001157947"/>
    </source>
</evidence>
<protein>
    <recommendedName>
        <fullName evidence="4 5">Flagellar hook-basal body complex protein FliE</fullName>
    </recommendedName>
</protein>
<reference evidence="6" key="1">
    <citation type="submission" date="2017-05" db="EMBL/GenBank/DDBJ databases">
        <authorList>
            <person name="Varghese N."/>
            <person name="Submissions S."/>
        </authorList>
    </citation>
    <scope>NUCLEOTIDE SEQUENCE</scope>
    <source>
        <strain evidence="6">DSM 18763</strain>
    </source>
</reference>
<dbReference type="GO" id="GO:0005198">
    <property type="term" value="F:structural molecule activity"/>
    <property type="evidence" value="ECO:0007669"/>
    <property type="project" value="UniProtKB-UniRule"/>
</dbReference>
<dbReference type="NCBIfam" id="TIGR00205">
    <property type="entry name" value="fliE"/>
    <property type="match status" value="1"/>
</dbReference>
<keyword evidence="6" id="KW-0282">Flagellum</keyword>
<dbReference type="PANTHER" id="PTHR34653">
    <property type="match status" value="1"/>
</dbReference>
<proteinExistence type="inferred from homology"/>
<keyword evidence="7" id="KW-1185">Reference proteome</keyword>
<sequence length="98" mass="11178">MEIKNISGINGLPLKIDNEESIKTSKKNFSDILKEFIADVNNDLITAKDAEKALAMGETNDIQQVMYLIEKADISFRLITEIRNKALEAYQEIMRMQV</sequence>
<comment type="subcellular location">
    <subcellularLocation>
        <location evidence="1 4">Bacterial flagellum basal body</location>
    </subcellularLocation>
</comment>
<keyword evidence="6" id="KW-0969">Cilium</keyword>
<dbReference type="PRINTS" id="PR01006">
    <property type="entry name" value="FLGHOOKFLIE"/>
</dbReference>
<dbReference type="HAMAP" id="MF_00724">
    <property type="entry name" value="FliE"/>
    <property type="match status" value="1"/>
</dbReference>